<dbReference type="AlphaFoldDB" id="A0A1F6WY49"/>
<sequence>MKKILLSMAVIIVVAGAVAGGTVAFFNDTETSTGNIFTAGSVDLTVDSFGATYNGALVQDASWPAMNLTNEKFFTLEDLKPADIYNRSISAHVSSNPAWLCIGKKNLNDQENGINEAEDDAGDTTASVGELSQNVHVLVWKEIVPDLVHQTNEPILIDSFFDVFTDLPLRDSTTGNGPTDPIQTELLAMSLCGGNHVVAPGAGFGGEVTCNGGSMNDKAQTDSLSADLVIYGEQYRNNPNFKCADVNL</sequence>
<organism evidence="2 3">
    <name type="scientific">Candidatus Nomurabacteria bacterium RIFCSPLOWO2_01_FULL_36_16</name>
    <dbReference type="NCBI Taxonomy" id="1801767"/>
    <lineage>
        <taxon>Bacteria</taxon>
        <taxon>Candidatus Nomuraibacteriota</taxon>
    </lineage>
</organism>
<keyword evidence="1" id="KW-0732">Signal</keyword>
<dbReference type="InterPro" id="IPR022121">
    <property type="entry name" value="Peptidase_M73_camelysin"/>
</dbReference>
<gene>
    <name evidence="2" type="ORF">A3A91_01250</name>
</gene>
<feature type="chain" id="PRO_5009527385" description="SipW-cognate class signal peptide" evidence="1">
    <location>
        <begin position="20"/>
        <end position="248"/>
    </location>
</feature>
<evidence type="ECO:0008006" key="4">
    <source>
        <dbReference type="Google" id="ProtNLM"/>
    </source>
</evidence>
<dbReference type="NCBIfam" id="TIGR04088">
    <property type="entry name" value="cognate_SipW"/>
    <property type="match status" value="1"/>
</dbReference>
<accession>A0A1F6WY49</accession>
<dbReference type="EMBL" id="MFUR01000010">
    <property type="protein sequence ID" value="OGI86827.1"/>
    <property type="molecule type" value="Genomic_DNA"/>
</dbReference>
<dbReference type="Proteomes" id="UP000177001">
    <property type="component" value="Unassembled WGS sequence"/>
</dbReference>
<feature type="signal peptide" evidence="1">
    <location>
        <begin position="1"/>
        <end position="19"/>
    </location>
</feature>
<evidence type="ECO:0000256" key="1">
    <source>
        <dbReference type="SAM" id="SignalP"/>
    </source>
</evidence>
<proteinExistence type="predicted"/>
<evidence type="ECO:0000313" key="3">
    <source>
        <dbReference type="Proteomes" id="UP000177001"/>
    </source>
</evidence>
<name>A0A1F6WY49_9BACT</name>
<dbReference type="InterPro" id="IPR023833">
    <property type="entry name" value="Signal_pept_SipW-depend-type"/>
</dbReference>
<comment type="caution">
    <text evidence="2">The sequence shown here is derived from an EMBL/GenBank/DDBJ whole genome shotgun (WGS) entry which is preliminary data.</text>
</comment>
<evidence type="ECO:0000313" key="2">
    <source>
        <dbReference type="EMBL" id="OGI86827.1"/>
    </source>
</evidence>
<reference evidence="2 3" key="1">
    <citation type="journal article" date="2016" name="Nat. Commun.">
        <title>Thousands of microbial genomes shed light on interconnected biogeochemical processes in an aquifer system.</title>
        <authorList>
            <person name="Anantharaman K."/>
            <person name="Brown C.T."/>
            <person name="Hug L.A."/>
            <person name="Sharon I."/>
            <person name="Castelle C.J."/>
            <person name="Probst A.J."/>
            <person name="Thomas B.C."/>
            <person name="Singh A."/>
            <person name="Wilkins M.J."/>
            <person name="Karaoz U."/>
            <person name="Brodie E.L."/>
            <person name="Williams K.H."/>
            <person name="Hubbard S.S."/>
            <person name="Banfield J.F."/>
        </authorList>
    </citation>
    <scope>NUCLEOTIDE SEQUENCE [LARGE SCALE GENOMIC DNA]</scope>
</reference>
<protein>
    <recommendedName>
        <fullName evidence="4">SipW-cognate class signal peptide</fullName>
    </recommendedName>
</protein>
<dbReference type="Pfam" id="PF12389">
    <property type="entry name" value="Peptidase_M73"/>
    <property type="match status" value="1"/>
</dbReference>